<keyword evidence="7" id="KW-1185">Reference proteome</keyword>
<evidence type="ECO:0000256" key="2">
    <source>
        <dbReference type="ARBA" id="ARBA00022630"/>
    </source>
</evidence>
<dbReference type="GO" id="GO:0050660">
    <property type="term" value="F:flavin adenine dinucleotide binding"/>
    <property type="evidence" value="ECO:0007669"/>
    <property type="project" value="TreeGrafter"/>
</dbReference>
<keyword evidence="4" id="KW-0560">Oxidoreductase</keyword>
<dbReference type="GO" id="GO:0005737">
    <property type="term" value="C:cytoplasm"/>
    <property type="evidence" value="ECO:0007669"/>
    <property type="project" value="TreeGrafter"/>
</dbReference>
<gene>
    <name evidence="6" type="primary">PARPA_10146.1 scaffold 39588</name>
</gene>
<dbReference type="AlphaFoldDB" id="A0A0B7NER7"/>
<dbReference type="PANTHER" id="PTHR43735">
    <property type="entry name" value="APOPTOSIS-INDUCING FACTOR 1"/>
    <property type="match status" value="1"/>
</dbReference>
<evidence type="ECO:0000259" key="5">
    <source>
        <dbReference type="Pfam" id="PF07992"/>
    </source>
</evidence>
<dbReference type="GO" id="GO:0004174">
    <property type="term" value="F:electron-transferring-flavoprotein dehydrogenase activity"/>
    <property type="evidence" value="ECO:0007669"/>
    <property type="project" value="TreeGrafter"/>
</dbReference>
<dbReference type="InterPro" id="IPR023753">
    <property type="entry name" value="FAD/NAD-binding_dom"/>
</dbReference>
<protein>
    <recommendedName>
        <fullName evidence="5">FAD/NAD(P)-binding domain-containing protein</fullName>
    </recommendedName>
</protein>
<reference evidence="6 7" key="1">
    <citation type="submission" date="2014-09" db="EMBL/GenBank/DDBJ databases">
        <authorList>
            <person name="Ellenberger Sabrina"/>
        </authorList>
    </citation>
    <scope>NUCLEOTIDE SEQUENCE [LARGE SCALE GENOMIC DNA]</scope>
    <source>
        <strain evidence="6 7">CBS 412.66</strain>
    </source>
</reference>
<comment type="similarity">
    <text evidence="1">Belongs to the FAD-dependent oxidoreductase family.</text>
</comment>
<evidence type="ECO:0000256" key="4">
    <source>
        <dbReference type="ARBA" id="ARBA00023002"/>
    </source>
</evidence>
<dbReference type="Pfam" id="PF07992">
    <property type="entry name" value="Pyr_redox_2"/>
    <property type="match status" value="1"/>
</dbReference>
<evidence type="ECO:0000256" key="1">
    <source>
        <dbReference type="ARBA" id="ARBA00006442"/>
    </source>
</evidence>
<dbReference type="EMBL" id="LN732700">
    <property type="protein sequence ID" value="CEP15901.1"/>
    <property type="molecule type" value="Genomic_DNA"/>
</dbReference>
<dbReference type="Gene3D" id="3.50.50.100">
    <property type="match status" value="1"/>
</dbReference>
<accession>A0A0B7NER7</accession>
<dbReference type="PRINTS" id="PR00368">
    <property type="entry name" value="FADPNR"/>
</dbReference>
<dbReference type="SUPFAM" id="SSF51905">
    <property type="entry name" value="FAD/NAD(P)-binding domain"/>
    <property type="match status" value="2"/>
</dbReference>
<sequence>MPQENQTKLVILGGGAAGLMIAMQLAKTKHLEITLIDSKSFYEYTPALCSVLFEPTEKAFERHFDSITFDYAPYLANLNIKFILGKISAVKEGKVGQSQIVDYDYAVICTGSSYADPWKSTSPEDGGTLDTAARLSFLRQHRQKCQSSQDILCIGGGPVGVETATEIACRSPSKKITLIDANETVLASAPAGLGQHAQTIIDSKPSIRSIHKERAYEKGKRGDKLIYETSQSHTIIEADLVYNCLGTTPNSGFLDGAWLDDKKQVLVDDTLKVCGTANVFAVGDVNSVQEPNMFYTAHMQAVHFAKNMRRILKNTAREELLLPYQGSKINMVVSLGPSHAVAHISGINLTGWPFGAKQGSRIAALTKFFIERITMNDFGLKIPVNKLLYYTQEKGHGGLHQHSS</sequence>
<dbReference type="Proteomes" id="UP000054107">
    <property type="component" value="Unassembled WGS sequence"/>
</dbReference>
<keyword evidence="3" id="KW-0274">FAD</keyword>
<organism evidence="6 7">
    <name type="scientific">Parasitella parasitica</name>
    <dbReference type="NCBI Taxonomy" id="35722"/>
    <lineage>
        <taxon>Eukaryota</taxon>
        <taxon>Fungi</taxon>
        <taxon>Fungi incertae sedis</taxon>
        <taxon>Mucoromycota</taxon>
        <taxon>Mucoromycotina</taxon>
        <taxon>Mucoromycetes</taxon>
        <taxon>Mucorales</taxon>
        <taxon>Mucorineae</taxon>
        <taxon>Mucoraceae</taxon>
        <taxon>Parasitella</taxon>
    </lineage>
</organism>
<evidence type="ECO:0000313" key="7">
    <source>
        <dbReference type="Proteomes" id="UP000054107"/>
    </source>
</evidence>
<keyword evidence="2" id="KW-0285">Flavoprotein</keyword>
<dbReference type="PANTHER" id="PTHR43735:SF3">
    <property type="entry name" value="FERROPTOSIS SUPPRESSOR PROTEIN 1"/>
    <property type="match status" value="1"/>
</dbReference>
<feature type="domain" description="FAD/NAD(P)-binding" evidence="5">
    <location>
        <begin position="8"/>
        <end position="301"/>
    </location>
</feature>
<evidence type="ECO:0000313" key="6">
    <source>
        <dbReference type="EMBL" id="CEP15901.1"/>
    </source>
</evidence>
<dbReference type="InterPro" id="IPR036188">
    <property type="entry name" value="FAD/NAD-bd_sf"/>
</dbReference>
<proteinExistence type="inferred from homology"/>
<dbReference type="PRINTS" id="PR00469">
    <property type="entry name" value="PNDRDTASEII"/>
</dbReference>
<evidence type="ECO:0000256" key="3">
    <source>
        <dbReference type="ARBA" id="ARBA00022827"/>
    </source>
</evidence>
<name>A0A0B7NER7_9FUNG</name>
<dbReference type="OrthoDB" id="202203at2759"/>
<dbReference type="STRING" id="35722.A0A0B7NER7"/>